<keyword evidence="6" id="KW-1185">Reference proteome</keyword>
<dbReference type="EnsemblProtists" id="PYU1_T008318">
    <property type="protein sequence ID" value="PYU1_T008318"/>
    <property type="gene ID" value="PYU1_G008302"/>
</dbReference>
<dbReference type="InterPro" id="IPR050776">
    <property type="entry name" value="Ank_Repeat/CDKN_Inhibitor"/>
</dbReference>
<dbReference type="VEuPathDB" id="FungiDB:PYU1_G008302"/>
<dbReference type="PROSITE" id="PS50088">
    <property type="entry name" value="ANK_REPEAT"/>
    <property type="match status" value="2"/>
</dbReference>
<dbReference type="STRING" id="431595.K3WTM2"/>
<feature type="compositionally biased region" description="Basic and acidic residues" evidence="4">
    <location>
        <begin position="195"/>
        <end position="206"/>
    </location>
</feature>
<dbReference type="AlphaFoldDB" id="K3WTM2"/>
<dbReference type="eggNOG" id="KOG0504">
    <property type="taxonomic scope" value="Eukaryota"/>
</dbReference>
<dbReference type="SUPFAM" id="SSF48403">
    <property type="entry name" value="Ankyrin repeat"/>
    <property type="match status" value="1"/>
</dbReference>
<dbReference type="EMBL" id="GL376613">
    <property type="status" value="NOT_ANNOTATED_CDS"/>
    <property type="molecule type" value="Genomic_DNA"/>
</dbReference>
<evidence type="ECO:0000256" key="3">
    <source>
        <dbReference type="PROSITE-ProRule" id="PRU00023"/>
    </source>
</evidence>
<keyword evidence="1" id="KW-0677">Repeat</keyword>
<dbReference type="Pfam" id="PF12796">
    <property type="entry name" value="Ank_2"/>
    <property type="match status" value="1"/>
</dbReference>
<dbReference type="PROSITE" id="PS50297">
    <property type="entry name" value="ANK_REP_REGION"/>
    <property type="match status" value="2"/>
</dbReference>
<evidence type="ECO:0000256" key="1">
    <source>
        <dbReference type="ARBA" id="ARBA00022737"/>
    </source>
</evidence>
<name>K3WTM2_GLOUD</name>
<reference evidence="6" key="1">
    <citation type="journal article" date="2010" name="Genome Biol.">
        <title>Genome sequence of the necrotrophic plant pathogen Pythium ultimum reveals original pathogenicity mechanisms and effector repertoire.</title>
        <authorList>
            <person name="Levesque C.A."/>
            <person name="Brouwer H."/>
            <person name="Cano L."/>
            <person name="Hamilton J.P."/>
            <person name="Holt C."/>
            <person name="Huitema E."/>
            <person name="Raffaele S."/>
            <person name="Robideau G.P."/>
            <person name="Thines M."/>
            <person name="Win J."/>
            <person name="Zerillo M.M."/>
            <person name="Beakes G.W."/>
            <person name="Boore J.L."/>
            <person name="Busam D."/>
            <person name="Dumas B."/>
            <person name="Ferriera S."/>
            <person name="Fuerstenberg S.I."/>
            <person name="Gachon C.M."/>
            <person name="Gaulin E."/>
            <person name="Govers F."/>
            <person name="Grenville-Briggs L."/>
            <person name="Horner N."/>
            <person name="Hostetler J."/>
            <person name="Jiang R.H."/>
            <person name="Johnson J."/>
            <person name="Krajaejun T."/>
            <person name="Lin H."/>
            <person name="Meijer H.J."/>
            <person name="Moore B."/>
            <person name="Morris P."/>
            <person name="Phuntmart V."/>
            <person name="Puiu D."/>
            <person name="Shetty J."/>
            <person name="Stajich J.E."/>
            <person name="Tripathy S."/>
            <person name="Wawra S."/>
            <person name="van West P."/>
            <person name="Whitty B.R."/>
            <person name="Coutinho P.M."/>
            <person name="Henrissat B."/>
            <person name="Martin F."/>
            <person name="Thomas P.D."/>
            <person name="Tyler B.M."/>
            <person name="De Vries R.P."/>
            <person name="Kamoun S."/>
            <person name="Yandell M."/>
            <person name="Tisserat N."/>
            <person name="Buell C.R."/>
        </authorList>
    </citation>
    <scope>NUCLEOTIDE SEQUENCE</scope>
    <source>
        <strain evidence="6">DAOM:BR144</strain>
    </source>
</reference>
<accession>K3WTM2</accession>
<reference evidence="6" key="2">
    <citation type="submission" date="2010-04" db="EMBL/GenBank/DDBJ databases">
        <authorList>
            <person name="Buell R."/>
            <person name="Hamilton J."/>
            <person name="Hostetler J."/>
        </authorList>
    </citation>
    <scope>NUCLEOTIDE SEQUENCE [LARGE SCALE GENOMIC DNA]</scope>
    <source>
        <strain evidence="6">DAOM:BR144</strain>
    </source>
</reference>
<feature type="repeat" description="ANK" evidence="3">
    <location>
        <begin position="291"/>
        <end position="323"/>
    </location>
</feature>
<evidence type="ECO:0000313" key="6">
    <source>
        <dbReference type="Proteomes" id="UP000019132"/>
    </source>
</evidence>
<sequence>MSNAKISLLDVAKSMEQQQQTSSKSTGDGEPKLSLAEFAKSQAAGQLGAAFSAQTTKPLSLLDVAQQGSDVEKAQTRASLTNLAQKINAEDTKRIENAVMETTKEVQAEQRKQRATIVKEAVAEVQQEEALAAEKLAAQIQKVQSMEQIVTNMPKKQPAAKPNINEATAAADDDGYSSFEDDEERPSNFKNKVPKKQELHDEHESDSGAQGERPLRTTPSDSAESKTFLRAVYRADLRKVEDMLDSSEADATVADQHGWSGLHWAASQGHSKLLEFLIKKGAEINAVDQMNGWAALHVAVVREQLPCAQILLRAGADPRIRDSYGDSALDIVHAVRGKKRSKFLQILQHVLHGG</sequence>
<dbReference type="SMART" id="SM00248">
    <property type="entry name" value="ANK"/>
    <property type="match status" value="2"/>
</dbReference>
<feature type="compositionally biased region" description="Acidic residues" evidence="4">
    <location>
        <begin position="171"/>
        <end position="184"/>
    </location>
</feature>
<feature type="region of interest" description="Disordered" evidence="4">
    <location>
        <begin position="169"/>
        <end position="224"/>
    </location>
</feature>
<dbReference type="HOGENOM" id="CLU_889883_0_0_1"/>
<dbReference type="InParanoid" id="K3WTM2"/>
<keyword evidence="2 3" id="KW-0040">ANK repeat</keyword>
<dbReference type="InterPro" id="IPR036770">
    <property type="entry name" value="Ankyrin_rpt-contain_sf"/>
</dbReference>
<protein>
    <submittedName>
        <fullName evidence="5">Uncharacterized protein</fullName>
    </submittedName>
</protein>
<feature type="repeat" description="ANK" evidence="3">
    <location>
        <begin position="257"/>
        <end position="289"/>
    </location>
</feature>
<dbReference type="OMA" id="AKPNINE"/>
<organism evidence="5 6">
    <name type="scientific">Globisporangium ultimum (strain ATCC 200006 / CBS 805.95 / DAOM BR144)</name>
    <name type="common">Pythium ultimum</name>
    <dbReference type="NCBI Taxonomy" id="431595"/>
    <lineage>
        <taxon>Eukaryota</taxon>
        <taxon>Sar</taxon>
        <taxon>Stramenopiles</taxon>
        <taxon>Oomycota</taxon>
        <taxon>Peronosporomycetes</taxon>
        <taxon>Pythiales</taxon>
        <taxon>Pythiaceae</taxon>
        <taxon>Globisporangium</taxon>
    </lineage>
</organism>
<feature type="region of interest" description="Disordered" evidence="4">
    <location>
        <begin position="1"/>
        <end position="34"/>
    </location>
</feature>
<reference evidence="5" key="3">
    <citation type="submission" date="2015-02" db="UniProtKB">
        <authorList>
            <consortium name="EnsemblProtists"/>
        </authorList>
    </citation>
    <scope>IDENTIFICATION</scope>
    <source>
        <strain evidence="5">DAOM BR144</strain>
    </source>
</reference>
<evidence type="ECO:0000256" key="2">
    <source>
        <dbReference type="ARBA" id="ARBA00023043"/>
    </source>
</evidence>
<dbReference type="InterPro" id="IPR002110">
    <property type="entry name" value="Ankyrin_rpt"/>
</dbReference>
<dbReference type="Proteomes" id="UP000019132">
    <property type="component" value="Unassembled WGS sequence"/>
</dbReference>
<dbReference type="PANTHER" id="PTHR24201">
    <property type="entry name" value="ANK_REP_REGION DOMAIN-CONTAINING PROTEIN"/>
    <property type="match status" value="1"/>
</dbReference>
<evidence type="ECO:0000256" key="4">
    <source>
        <dbReference type="SAM" id="MobiDB-lite"/>
    </source>
</evidence>
<dbReference type="Gene3D" id="1.25.40.20">
    <property type="entry name" value="Ankyrin repeat-containing domain"/>
    <property type="match status" value="1"/>
</dbReference>
<feature type="compositionally biased region" description="Polar residues" evidence="4">
    <location>
        <begin position="15"/>
        <end position="26"/>
    </location>
</feature>
<proteinExistence type="predicted"/>
<evidence type="ECO:0000313" key="5">
    <source>
        <dbReference type="EnsemblProtists" id="PYU1_T008318"/>
    </source>
</evidence>